<comment type="cofactor">
    <cofactor evidence="1">
        <name>Mn(2+)</name>
        <dbReference type="ChEBI" id="CHEBI:29035"/>
    </cofactor>
</comment>
<accession>A0A1F7XB71</accession>
<feature type="binding site" evidence="7">
    <location>
        <position position="148"/>
    </location>
    <ligand>
        <name>Mg(2+)</name>
        <dbReference type="ChEBI" id="CHEBI:18420"/>
        <label>1</label>
    </ligand>
</feature>
<proteinExistence type="inferred from homology"/>
<evidence type="ECO:0000259" key="9">
    <source>
        <dbReference type="Pfam" id="PF03372"/>
    </source>
</evidence>
<evidence type="ECO:0000256" key="7">
    <source>
        <dbReference type="PIRSR" id="PIRSR604808-2"/>
    </source>
</evidence>
<dbReference type="GO" id="GO:0008081">
    <property type="term" value="F:phosphoric diester hydrolase activity"/>
    <property type="evidence" value="ECO:0007669"/>
    <property type="project" value="TreeGrafter"/>
</dbReference>
<feature type="binding site" evidence="7">
    <location>
        <position position="242"/>
    </location>
    <ligand>
        <name>Mg(2+)</name>
        <dbReference type="ChEBI" id="CHEBI:18420"/>
        <label>1</label>
    </ligand>
</feature>
<dbReference type="PROSITE" id="PS00727">
    <property type="entry name" value="AP_NUCLEASE_F1_2"/>
    <property type="match status" value="1"/>
</dbReference>
<dbReference type="GO" id="GO:0046872">
    <property type="term" value="F:metal ion binding"/>
    <property type="evidence" value="ECO:0007669"/>
    <property type="project" value="UniProtKB-KW"/>
</dbReference>
<feature type="active site" description="Proton acceptor" evidence="6">
    <location>
        <position position="243"/>
    </location>
</feature>
<dbReference type="PANTHER" id="PTHR22748">
    <property type="entry name" value="AP ENDONUCLEASE"/>
    <property type="match status" value="1"/>
</dbReference>
<dbReference type="InterPro" id="IPR036691">
    <property type="entry name" value="Endo/exonu/phosph_ase_sf"/>
</dbReference>
<dbReference type="GO" id="GO:0003906">
    <property type="term" value="F:DNA-(apurinic or apyrimidinic site) endonuclease activity"/>
    <property type="evidence" value="ECO:0007669"/>
    <property type="project" value="TreeGrafter"/>
</dbReference>
<feature type="site" description="Important for catalytic activity" evidence="8">
    <location>
        <position position="217"/>
    </location>
</feature>
<feature type="binding site" evidence="7">
    <location>
        <position position="146"/>
    </location>
    <ligand>
        <name>Mg(2+)</name>
        <dbReference type="ChEBI" id="CHEBI:18420"/>
        <label>1</label>
    </ligand>
</feature>
<evidence type="ECO:0000256" key="2">
    <source>
        <dbReference type="ARBA" id="ARBA00007092"/>
    </source>
</evidence>
<comment type="cofactor">
    <cofactor evidence="7">
        <name>Mg(2+)</name>
        <dbReference type="ChEBI" id="CHEBI:18420"/>
    </cofactor>
    <cofactor evidence="7">
        <name>Mn(2+)</name>
        <dbReference type="ChEBI" id="CHEBI:29035"/>
    </cofactor>
    <text evidence="7">Probably binds two magnesium or manganese ions per subunit.</text>
</comment>
<reference evidence="10 11" key="1">
    <citation type="journal article" date="2016" name="Nat. Commun.">
        <title>Thousands of microbial genomes shed light on interconnected biogeochemical processes in an aquifer system.</title>
        <authorList>
            <person name="Anantharaman K."/>
            <person name="Brown C.T."/>
            <person name="Hug L.A."/>
            <person name="Sharon I."/>
            <person name="Castelle C.J."/>
            <person name="Probst A.J."/>
            <person name="Thomas B.C."/>
            <person name="Singh A."/>
            <person name="Wilkins M.J."/>
            <person name="Karaoz U."/>
            <person name="Brodie E.L."/>
            <person name="Williams K.H."/>
            <person name="Hubbard S.S."/>
            <person name="Banfield J.F."/>
        </authorList>
    </citation>
    <scope>NUCLEOTIDE SEQUENCE [LARGE SCALE GENOMIC DNA]</scope>
</reference>
<dbReference type="GO" id="GO:0003677">
    <property type="term" value="F:DNA binding"/>
    <property type="evidence" value="ECO:0007669"/>
    <property type="project" value="InterPro"/>
</dbReference>
<feature type="site" description="Transition state stabilizer" evidence="8">
    <location>
        <position position="148"/>
    </location>
</feature>
<feature type="binding site" evidence="7">
    <location>
        <position position="35"/>
    </location>
    <ligand>
        <name>Mg(2+)</name>
        <dbReference type="ChEBI" id="CHEBI:18420"/>
        <label>1</label>
    </ligand>
</feature>
<evidence type="ECO:0000256" key="4">
    <source>
        <dbReference type="ARBA" id="ARBA00022801"/>
    </source>
</evidence>
<evidence type="ECO:0000256" key="6">
    <source>
        <dbReference type="PIRSR" id="PIRSR604808-1"/>
    </source>
</evidence>
<keyword evidence="5 7" id="KW-0460">Magnesium</keyword>
<protein>
    <submittedName>
        <fullName evidence="10">Exodeoxyribonuclease III</fullName>
    </submittedName>
</protein>
<feature type="domain" description="Endonuclease/exonuclease/phosphatase" evidence="9">
    <location>
        <begin position="4"/>
        <end position="243"/>
    </location>
</feature>
<evidence type="ECO:0000256" key="3">
    <source>
        <dbReference type="ARBA" id="ARBA00022723"/>
    </source>
</evidence>
<feature type="binding site" evidence="7">
    <location>
        <position position="243"/>
    </location>
    <ligand>
        <name>Mg(2+)</name>
        <dbReference type="ChEBI" id="CHEBI:18420"/>
        <label>1</label>
    </ligand>
</feature>
<dbReference type="AlphaFoldDB" id="A0A1F7XB71"/>
<feature type="binding site" evidence="7">
    <location>
        <position position="7"/>
    </location>
    <ligand>
        <name>Mg(2+)</name>
        <dbReference type="ChEBI" id="CHEBI:18420"/>
        <label>1</label>
    </ligand>
</feature>
<dbReference type="InterPro" id="IPR004808">
    <property type="entry name" value="AP_endonuc_1"/>
</dbReference>
<evidence type="ECO:0000256" key="1">
    <source>
        <dbReference type="ARBA" id="ARBA00001936"/>
    </source>
</evidence>
<dbReference type="GO" id="GO:0006284">
    <property type="term" value="P:base-excision repair"/>
    <property type="evidence" value="ECO:0007669"/>
    <property type="project" value="TreeGrafter"/>
</dbReference>
<evidence type="ECO:0000313" key="10">
    <source>
        <dbReference type="EMBL" id="OGM12213.1"/>
    </source>
</evidence>
<keyword evidence="3 7" id="KW-0479">Metal-binding</keyword>
<dbReference type="Pfam" id="PF03372">
    <property type="entry name" value="Exo_endo_phos"/>
    <property type="match status" value="1"/>
</dbReference>
<dbReference type="Gene3D" id="3.60.10.10">
    <property type="entry name" value="Endonuclease/exonuclease/phosphatase"/>
    <property type="match status" value="1"/>
</dbReference>
<dbReference type="PROSITE" id="PS51435">
    <property type="entry name" value="AP_NUCLEASE_F1_4"/>
    <property type="match status" value="1"/>
</dbReference>
<dbReference type="InterPro" id="IPR020847">
    <property type="entry name" value="AP_endonuclease_F1_BS"/>
</dbReference>
<name>A0A1F7XB71_9BACT</name>
<evidence type="ECO:0000313" key="11">
    <source>
        <dbReference type="Proteomes" id="UP000178533"/>
    </source>
</evidence>
<dbReference type="EMBL" id="MGFT01000003">
    <property type="protein sequence ID" value="OGM12213.1"/>
    <property type="molecule type" value="Genomic_DNA"/>
</dbReference>
<evidence type="ECO:0000256" key="5">
    <source>
        <dbReference type="ARBA" id="ARBA00022842"/>
    </source>
</evidence>
<organism evidence="10 11">
    <name type="scientific">Candidatus Woesebacteria bacterium RBG_16_36_11</name>
    <dbReference type="NCBI Taxonomy" id="1802481"/>
    <lineage>
        <taxon>Bacteria</taxon>
        <taxon>Candidatus Woeseibacteriota</taxon>
    </lineage>
</organism>
<dbReference type="InterPro" id="IPR005135">
    <property type="entry name" value="Endo/exonuclease/phosphatase"/>
</dbReference>
<feature type="site" description="Interaction with DNA substrate" evidence="8">
    <location>
        <position position="243"/>
    </location>
</feature>
<dbReference type="PROSITE" id="PS00726">
    <property type="entry name" value="AP_NUCLEASE_F1_1"/>
    <property type="match status" value="1"/>
</dbReference>
<keyword evidence="4" id="KW-0378">Hydrolase</keyword>
<dbReference type="STRING" id="1802481.A2W13_01025"/>
<dbReference type="PANTHER" id="PTHR22748:SF6">
    <property type="entry name" value="DNA-(APURINIC OR APYRIMIDINIC SITE) ENDONUCLEASE"/>
    <property type="match status" value="1"/>
</dbReference>
<dbReference type="NCBIfam" id="TIGR00633">
    <property type="entry name" value="xth"/>
    <property type="match status" value="1"/>
</dbReference>
<feature type="active site" evidence="6">
    <location>
        <position position="108"/>
    </location>
</feature>
<sequence>MKVISLNVNGMRSAYRKGLLDFISKERPDIICLQEIKAQKDDLPKELLNLKGYYSFFNPAEKKGYSGVAVYARKKPVSVNTKLGIKRFDKEGRFLELKYPSFTLLNFYLPHGGRQKENLNYKLEVYREVLKRVEKLKNKNAILIGDFNIAHNEVDLARPRQNRNNIMFTPEERKQIDLLLQLGFIDSFRHFNNEPGYYTWWPYAFNARERNLGWRIDYGFVSKAISKTLRKANIYSDIFCSDHCPIGLNLG</sequence>
<dbReference type="GO" id="GO:0008311">
    <property type="term" value="F:double-stranded DNA 3'-5' DNA exonuclease activity"/>
    <property type="evidence" value="ECO:0007669"/>
    <property type="project" value="TreeGrafter"/>
</dbReference>
<evidence type="ECO:0000256" key="8">
    <source>
        <dbReference type="PIRSR" id="PIRSR604808-3"/>
    </source>
</evidence>
<dbReference type="Proteomes" id="UP000178533">
    <property type="component" value="Unassembled WGS sequence"/>
</dbReference>
<comment type="similarity">
    <text evidence="2">Belongs to the DNA repair enzymes AP/ExoA family.</text>
</comment>
<dbReference type="SUPFAM" id="SSF56219">
    <property type="entry name" value="DNase I-like"/>
    <property type="match status" value="1"/>
</dbReference>
<dbReference type="NCBIfam" id="TIGR00195">
    <property type="entry name" value="exoDNase_III"/>
    <property type="match status" value="1"/>
</dbReference>
<gene>
    <name evidence="10" type="ORF">A2W13_01025</name>
</gene>
<keyword evidence="7" id="KW-0464">Manganese</keyword>
<dbReference type="InterPro" id="IPR020848">
    <property type="entry name" value="AP_endonuclease_F1_CS"/>
</dbReference>
<feature type="active site" description="Proton donor/acceptor" evidence="6">
    <location>
        <position position="146"/>
    </location>
</feature>
<comment type="caution">
    <text evidence="10">The sequence shown here is derived from an EMBL/GenBank/DDBJ whole genome shotgun (WGS) entry which is preliminary data.</text>
</comment>